<name>A0AAW1XKL8_RUBAR</name>
<evidence type="ECO:0000313" key="2">
    <source>
        <dbReference type="Proteomes" id="UP001457282"/>
    </source>
</evidence>
<reference evidence="1 2" key="1">
    <citation type="journal article" date="2023" name="G3 (Bethesda)">
        <title>A chromosome-length genome assembly and annotation of blackberry (Rubus argutus, cv. 'Hillquist').</title>
        <authorList>
            <person name="Bruna T."/>
            <person name="Aryal R."/>
            <person name="Dudchenko O."/>
            <person name="Sargent D.J."/>
            <person name="Mead D."/>
            <person name="Buti M."/>
            <person name="Cavallini A."/>
            <person name="Hytonen T."/>
            <person name="Andres J."/>
            <person name="Pham M."/>
            <person name="Weisz D."/>
            <person name="Mascagni F."/>
            <person name="Usai G."/>
            <person name="Natali L."/>
            <person name="Bassil N."/>
            <person name="Fernandez G.E."/>
            <person name="Lomsadze A."/>
            <person name="Armour M."/>
            <person name="Olukolu B."/>
            <person name="Poorten T."/>
            <person name="Britton C."/>
            <person name="Davik J."/>
            <person name="Ashrafi H."/>
            <person name="Aiden E.L."/>
            <person name="Borodovsky M."/>
            <person name="Worthington M."/>
        </authorList>
    </citation>
    <scope>NUCLEOTIDE SEQUENCE [LARGE SCALE GENOMIC DNA]</scope>
    <source>
        <strain evidence="1">PI 553951</strain>
    </source>
</reference>
<dbReference type="AlphaFoldDB" id="A0AAW1XKL8"/>
<sequence>METLYLVLLARCCSISLCHLRIEIRRWQEPPSRSMGGLLWRNSRVSFGKPENFVFKRMKRYSPDIFKTKILGEKTASFAVQWTQVSLHQ</sequence>
<organism evidence="1 2">
    <name type="scientific">Rubus argutus</name>
    <name type="common">Southern blackberry</name>
    <dbReference type="NCBI Taxonomy" id="59490"/>
    <lineage>
        <taxon>Eukaryota</taxon>
        <taxon>Viridiplantae</taxon>
        <taxon>Streptophyta</taxon>
        <taxon>Embryophyta</taxon>
        <taxon>Tracheophyta</taxon>
        <taxon>Spermatophyta</taxon>
        <taxon>Magnoliopsida</taxon>
        <taxon>eudicotyledons</taxon>
        <taxon>Gunneridae</taxon>
        <taxon>Pentapetalae</taxon>
        <taxon>rosids</taxon>
        <taxon>fabids</taxon>
        <taxon>Rosales</taxon>
        <taxon>Rosaceae</taxon>
        <taxon>Rosoideae</taxon>
        <taxon>Rosoideae incertae sedis</taxon>
        <taxon>Rubus</taxon>
    </lineage>
</organism>
<accession>A0AAW1XKL8</accession>
<evidence type="ECO:0000313" key="1">
    <source>
        <dbReference type="EMBL" id="KAK9937044.1"/>
    </source>
</evidence>
<protein>
    <recommendedName>
        <fullName evidence="3">Secreted protein</fullName>
    </recommendedName>
</protein>
<gene>
    <name evidence="1" type="ORF">M0R45_013861</name>
</gene>
<evidence type="ECO:0008006" key="3">
    <source>
        <dbReference type="Google" id="ProtNLM"/>
    </source>
</evidence>
<dbReference type="EMBL" id="JBEDUW010000003">
    <property type="protein sequence ID" value="KAK9937044.1"/>
    <property type="molecule type" value="Genomic_DNA"/>
</dbReference>
<dbReference type="Proteomes" id="UP001457282">
    <property type="component" value="Unassembled WGS sequence"/>
</dbReference>
<comment type="caution">
    <text evidence="1">The sequence shown here is derived from an EMBL/GenBank/DDBJ whole genome shotgun (WGS) entry which is preliminary data.</text>
</comment>
<keyword evidence="2" id="KW-1185">Reference proteome</keyword>
<proteinExistence type="predicted"/>